<keyword evidence="5" id="KW-0560">Oxidoreductase</keyword>
<evidence type="ECO:0000313" key="12">
    <source>
        <dbReference type="Proteomes" id="UP000233786"/>
    </source>
</evidence>
<dbReference type="RefSeq" id="WP_044573739.1">
    <property type="nucleotide sequence ID" value="NZ_CP061007.1"/>
</dbReference>
<keyword evidence="12" id="KW-1185">Reference proteome</keyword>
<comment type="catalytic activity">
    <reaction evidence="8">
        <text>a D-alpha-amino acid + O2 + H2O = a 2-oxocarboxylate + H2O2 + NH4(+)</text>
        <dbReference type="Rhea" id="RHEA:21816"/>
        <dbReference type="ChEBI" id="CHEBI:15377"/>
        <dbReference type="ChEBI" id="CHEBI:15379"/>
        <dbReference type="ChEBI" id="CHEBI:16240"/>
        <dbReference type="ChEBI" id="CHEBI:28938"/>
        <dbReference type="ChEBI" id="CHEBI:35179"/>
        <dbReference type="ChEBI" id="CHEBI:59871"/>
        <dbReference type="EC" id="1.4.3.3"/>
    </reaction>
    <physiologicalReaction direction="left-to-right" evidence="8">
        <dbReference type="Rhea" id="RHEA:21817"/>
    </physiologicalReaction>
</comment>
<dbReference type="Proteomes" id="UP000233786">
    <property type="component" value="Unassembled WGS sequence"/>
</dbReference>
<feature type="domain" description="FAD dependent oxidoreductase" evidence="10">
    <location>
        <begin position="8"/>
        <end position="315"/>
    </location>
</feature>
<dbReference type="InterPro" id="IPR006181">
    <property type="entry name" value="D-amino_acid_oxidase_CS"/>
</dbReference>
<dbReference type="SUPFAM" id="SSF51971">
    <property type="entry name" value="Nucleotide-binding domain"/>
    <property type="match status" value="1"/>
</dbReference>
<gene>
    <name evidence="11" type="ORF">A8926_2038</name>
</gene>
<accession>A0A2N3XUR9</accession>
<dbReference type="GO" id="GO:0071949">
    <property type="term" value="F:FAD binding"/>
    <property type="evidence" value="ECO:0007669"/>
    <property type="project" value="InterPro"/>
</dbReference>
<dbReference type="Pfam" id="PF01266">
    <property type="entry name" value="DAO"/>
    <property type="match status" value="1"/>
</dbReference>
<feature type="binding site" evidence="9">
    <location>
        <position position="176"/>
    </location>
    <ligand>
        <name>FAD</name>
        <dbReference type="ChEBI" id="CHEBI:57692"/>
    </ligand>
</feature>
<evidence type="ECO:0000256" key="1">
    <source>
        <dbReference type="ARBA" id="ARBA00001974"/>
    </source>
</evidence>
<dbReference type="InterPro" id="IPR006076">
    <property type="entry name" value="FAD-dep_OxRdtase"/>
</dbReference>
<dbReference type="PROSITE" id="PS00677">
    <property type="entry name" value="DAO"/>
    <property type="match status" value="1"/>
</dbReference>
<evidence type="ECO:0000256" key="5">
    <source>
        <dbReference type="ARBA" id="ARBA00023002"/>
    </source>
</evidence>
<dbReference type="GO" id="GO:0003884">
    <property type="term" value="F:D-amino-acid oxidase activity"/>
    <property type="evidence" value="ECO:0007669"/>
    <property type="project" value="UniProtKB-EC"/>
</dbReference>
<evidence type="ECO:0000256" key="8">
    <source>
        <dbReference type="ARBA" id="ARBA00049547"/>
    </source>
</evidence>
<comment type="caution">
    <text evidence="11">The sequence shown here is derived from an EMBL/GenBank/DDBJ whole genome shotgun (WGS) entry which is preliminary data.</text>
</comment>
<comment type="cofactor">
    <cofactor evidence="1 9">
        <name>FAD</name>
        <dbReference type="ChEBI" id="CHEBI:57692"/>
    </cofactor>
</comment>
<reference evidence="11" key="1">
    <citation type="submission" date="2017-12" db="EMBL/GenBank/DDBJ databases">
        <title>Sequencing the genomes of 1000 Actinobacteria strains.</title>
        <authorList>
            <person name="Klenk H.-P."/>
        </authorList>
    </citation>
    <scope>NUCLEOTIDE SEQUENCE [LARGE SCALE GENOMIC DNA]</scope>
    <source>
        <strain evidence="11">DSM 44228</strain>
    </source>
</reference>
<keyword evidence="3" id="KW-0285">Flavoprotein</keyword>
<dbReference type="GO" id="GO:0019478">
    <property type="term" value="P:D-amino acid catabolic process"/>
    <property type="evidence" value="ECO:0007669"/>
    <property type="project" value="TreeGrafter"/>
</dbReference>
<comment type="similarity">
    <text evidence="2">Belongs to the DAMOX/DASOX family.</text>
</comment>
<dbReference type="SUPFAM" id="SSF54373">
    <property type="entry name" value="FAD-linked reductases, C-terminal domain"/>
    <property type="match status" value="1"/>
</dbReference>
<feature type="binding site" evidence="9">
    <location>
        <begin position="43"/>
        <end position="44"/>
    </location>
    <ligand>
        <name>FAD</name>
        <dbReference type="ChEBI" id="CHEBI:57692"/>
    </ligand>
</feature>
<dbReference type="PANTHER" id="PTHR11530">
    <property type="entry name" value="D-AMINO ACID OXIDASE"/>
    <property type="match status" value="1"/>
</dbReference>
<name>A0A2N3XUR9_SACSN</name>
<evidence type="ECO:0000313" key="11">
    <source>
        <dbReference type="EMBL" id="PKW14424.1"/>
    </source>
</evidence>
<evidence type="ECO:0000256" key="9">
    <source>
        <dbReference type="PIRSR" id="PIRSR000189-1"/>
    </source>
</evidence>
<dbReference type="EMBL" id="PJNB01000001">
    <property type="protein sequence ID" value="PKW14424.1"/>
    <property type="molecule type" value="Genomic_DNA"/>
</dbReference>
<dbReference type="Gene3D" id="3.30.9.10">
    <property type="entry name" value="D-Amino Acid Oxidase, subunit A, domain 2"/>
    <property type="match status" value="1"/>
</dbReference>
<dbReference type="PANTHER" id="PTHR11530:SF11">
    <property type="entry name" value="D-ASPARTATE OXIDASE"/>
    <property type="match status" value="1"/>
</dbReference>
<organism evidence="11 12">
    <name type="scientific">Saccharopolyspora spinosa</name>
    <dbReference type="NCBI Taxonomy" id="60894"/>
    <lineage>
        <taxon>Bacteria</taxon>
        <taxon>Bacillati</taxon>
        <taxon>Actinomycetota</taxon>
        <taxon>Actinomycetes</taxon>
        <taxon>Pseudonocardiales</taxon>
        <taxon>Pseudonocardiaceae</taxon>
        <taxon>Saccharopolyspora</taxon>
    </lineage>
</organism>
<evidence type="ECO:0000256" key="7">
    <source>
        <dbReference type="ARBA" id="ARBA00039751"/>
    </source>
</evidence>
<dbReference type="GO" id="GO:0005737">
    <property type="term" value="C:cytoplasm"/>
    <property type="evidence" value="ECO:0007669"/>
    <property type="project" value="TreeGrafter"/>
</dbReference>
<dbReference type="AlphaFoldDB" id="A0A2N3XUR9"/>
<dbReference type="InterPro" id="IPR023209">
    <property type="entry name" value="DAO"/>
</dbReference>
<evidence type="ECO:0000256" key="3">
    <source>
        <dbReference type="ARBA" id="ARBA00022630"/>
    </source>
</evidence>
<evidence type="ECO:0000256" key="4">
    <source>
        <dbReference type="ARBA" id="ARBA00022827"/>
    </source>
</evidence>
<feature type="binding site" evidence="9">
    <location>
        <position position="300"/>
    </location>
    <ligand>
        <name>D-dopa</name>
        <dbReference type="ChEBI" id="CHEBI:149689"/>
    </ligand>
</feature>
<dbReference type="PIRSF" id="PIRSF000189">
    <property type="entry name" value="D-aa_oxidase"/>
    <property type="match status" value="1"/>
</dbReference>
<sequence>MTASAAPVLVIGAGVQGLTAGVVLAEAGQRVRIRTADRPQDTTSAVAGAMWGPAMLRPAERVLYWVTRSHAEFSALARDENSGVHLAAGRMAARFDLGDVVPPEAKLIPDLRPCTPEELPEGFVSGYYATVPLIDMPRYLDYLVARFQAAGGELQLSPVPSLADAVAESPTVVNCTGVGARELVGDPGVHPVRGQHVVVRNPGIDEYFVELSDSGEFAAYMPHGDRVVLGGVAVEHDWNMVPRREVSEGIRRRCAEVEPRLADAEVLADLVGLRPGREAVRVEVEEYEGGRIIHNYGHGGSGVALSWGCAFEAVDLVEGIA</sequence>
<keyword evidence="4 9" id="KW-0274">FAD</keyword>
<dbReference type="STRING" id="994479.GCA_000194155_02041"/>
<feature type="binding site" evidence="9">
    <location>
        <position position="274"/>
    </location>
    <ligand>
        <name>D-dopa</name>
        <dbReference type="ChEBI" id="CHEBI:149689"/>
    </ligand>
</feature>
<proteinExistence type="inferred from homology"/>
<protein>
    <recommendedName>
        <fullName evidence="7">D-amino-acid oxidase</fullName>
        <ecNumber evidence="6">1.4.3.3</ecNumber>
    </recommendedName>
</protein>
<evidence type="ECO:0000259" key="10">
    <source>
        <dbReference type="Pfam" id="PF01266"/>
    </source>
</evidence>
<evidence type="ECO:0000256" key="6">
    <source>
        <dbReference type="ARBA" id="ARBA00039101"/>
    </source>
</evidence>
<dbReference type="EC" id="1.4.3.3" evidence="6"/>
<feature type="binding site" evidence="9">
    <location>
        <position position="159"/>
    </location>
    <ligand>
        <name>FAD</name>
        <dbReference type="ChEBI" id="CHEBI:57692"/>
    </ligand>
</feature>
<evidence type="ECO:0000256" key="2">
    <source>
        <dbReference type="ARBA" id="ARBA00006730"/>
    </source>
</evidence>
<dbReference type="Gene3D" id="3.40.50.720">
    <property type="entry name" value="NAD(P)-binding Rossmann-like Domain"/>
    <property type="match status" value="1"/>
</dbReference>